<dbReference type="Proteomes" id="UP001500326">
    <property type="component" value="Unassembled WGS sequence"/>
</dbReference>
<protein>
    <submittedName>
        <fullName evidence="1">Uncharacterized protein</fullName>
    </submittedName>
</protein>
<organism evidence="1 2">
    <name type="scientific">Microbacterium pumilum</name>
    <dbReference type="NCBI Taxonomy" id="344165"/>
    <lineage>
        <taxon>Bacteria</taxon>
        <taxon>Bacillati</taxon>
        <taxon>Actinomycetota</taxon>
        <taxon>Actinomycetes</taxon>
        <taxon>Micrococcales</taxon>
        <taxon>Microbacteriaceae</taxon>
        <taxon>Microbacterium</taxon>
    </lineage>
</organism>
<accession>A0ABN2S8E5</accession>
<comment type="caution">
    <text evidence="1">The sequence shown here is derived from an EMBL/GenBank/DDBJ whole genome shotgun (WGS) entry which is preliminary data.</text>
</comment>
<gene>
    <name evidence="1" type="ORF">GCM10009777_14790</name>
</gene>
<dbReference type="EMBL" id="BAAAOH010000001">
    <property type="protein sequence ID" value="GAA1982089.1"/>
    <property type="molecule type" value="Genomic_DNA"/>
</dbReference>
<reference evidence="1 2" key="1">
    <citation type="journal article" date="2019" name="Int. J. Syst. Evol. Microbiol.">
        <title>The Global Catalogue of Microorganisms (GCM) 10K type strain sequencing project: providing services to taxonomists for standard genome sequencing and annotation.</title>
        <authorList>
            <consortium name="The Broad Institute Genomics Platform"/>
            <consortium name="The Broad Institute Genome Sequencing Center for Infectious Disease"/>
            <person name="Wu L."/>
            <person name="Ma J."/>
        </authorList>
    </citation>
    <scope>NUCLEOTIDE SEQUENCE [LARGE SCALE GENOMIC DNA]</scope>
    <source>
        <strain evidence="1 2">JCM 14902</strain>
    </source>
</reference>
<keyword evidence="2" id="KW-1185">Reference proteome</keyword>
<evidence type="ECO:0000313" key="1">
    <source>
        <dbReference type="EMBL" id="GAA1982089.1"/>
    </source>
</evidence>
<proteinExistence type="predicted"/>
<sequence>MRRFAARSMRRIHRGIVRARRRVEAECRGVVRRMLPRLAAHPVAAGALLDARRSGYVRIAVEELPEQ</sequence>
<evidence type="ECO:0000313" key="2">
    <source>
        <dbReference type="Proteomes" id="UP001500326"/>
    </source>
</evidence>
<name>A0ABN2S8E5_9MICO</name>